<dbReference type="AlphaFoldDB" id="A0A853EJV8"/>
<evidence type="ECO:0008006" key="5">
    <source>
        <dbReference type="Google" id="ProtNLM"/>
    </source>
</evidence>
<dbReference type="Proteomes" id="UP000572528">
    <property type="component" value="Unassembled WGS sequence"/>
</dbReference>
<organism evidence="3 4">
    <name type="scientific">Actinomyces bowdenii</name>
    <dbReference type="NCBI Taxonomy" id="131109"/>
    <lineage>
        <taxon>Bacteria</taxon>
        <taxon>Bacillati</taxon>
        <taxon>Actinomycetota</taxon>
        <taxon>Actinomycetes</taxon>
        <taxon>Actinomycetales</taxon>
        <taxon>Actinomycetaceae</taxon>
        <taxon>Actinomyces</taxon>
    </lineage>
</organism>
<reference evidence="3 4" key="1">
    <citation type="submission" date="2020-07" db="EMBL/GenBank/DDBJ databases">
        <title>MOT database genomes.</title>
        <authorList>
            <person name="Joseph S."/>
            <person name="Aduse-Opoku J."/>
            <person name="Hashim A."/>
            <person name="Wade W."/>
            <person name="Curtis M."/>
        </authorList>
    </citation>
    <scope>NUCLEOTIDE SEQUENCE [LARGE SCALE GENOMIC DNA]</scope>
    <source>
        <strain evidence="3 4">WMus004</strain>
    </source>
</reference>
<dbReference type="EMBL" id="JACBXV010000041">
    <property type="protein sequence ID" value="NYS68830.1"/>
    <property type="molecule type" value="Genomic_DNA"/>
</dbReference>
<dbReference type="RefSeq" id="WP_179900151.1">
    <property type="nucleotide sequence ID" value="NZ_JACBXV010000041.1"/>
</dbReference>
<feature type="transmembrane region" description="Helical" evidence="2">
    <location>
        <begin position="59"/>
        <end position="81"/>
    </location>
</feature>
<comment type="caution">
    <text evidence="3">The sequence shown here is derived from an EMBL/GenBank/DDBJ whole genome shotgun (WGS) entry which is preliminary data.</text>
</comment>
<keyword evidence="2" id="KW-0472">Membrane</keyword>
<keyword evidence="2" id="KW-0812">Transmembrane</keyword>
<evidence type="ECO:0000313" key="3">
    <source>
        <dbReference type="EMBL" id="NYS68830.1"/>
    </source>
</evidence>
<evidence type="ECO:0000256" key="1">
    <source>
        <dbReference type="SAM" id="MobiDB-lite"/>
    </source>
</evidence>
<name>A0A853EJV8_9ACTO</name>
<keyword evidence="2" id="KW-1133">Transmembrane helix</keyword>
<proteinExistence type="predicted"/>
<sequence length="154" mass="15764">MSATATARATRPAGARRAATSWSAAAGAGASTARARSQAPATRPNLRVIRAAAPARSTLPFLAMNIIILAGALVASMLLNAQMASTAYRMKEVQVEVNIMNDHVETLRTQVQEASAPDTLAAKATELGMVPAGAPGVVDLNGNRLTNGTAAQAE</sequence>
<evidence type="ECO:0000256" key="2">
    <source>
        <dbReference type="SAM" id="Phobius"/>
    </source>
</evidence>
<gene>
    <name evidence="3" type="ORF">HZZ05_04735</name>
</gene>
<protein>
    <recommendedName>
        <fullName evidence="5">Cell division protein FtsL</fullName>
    </recommendedName>
</protein>
<feature type="compositionally biased region" description="Low complexity" evidence="1">
    <location>
        <begin position="1"/>
        <end position="37"/>
    </location>
</feature>
<feature type="region of interest" description="Disordered" evidence="1">
    <location>
        <begin position="1"/>
        <end position="42"/>
    </location>
</feature>
<evidence type="ECO:0000313" key="4">
    <source>
        <dbReference type="Proteomes" id="UP000572528"/>
    </source>
</evidence>
<accession>A0A853EJV8</accession>